<dbReference type="SUPFAM" id="SSF56534">
    <property type="entry name" value="Aromatic aminoacid monoxygenases, catalytic and oligomerization domains"/>
    <property type="match status" value="1"/>
</dbReference>
<evidence type="ECO:0000256" key="6">
    <source>
        <dbReference type="ARBA" id="ARBA00023033"/>
    </source>
</evidence>
<evidence type="ECO:0000256" key="7">
    <source>
        <dbReference type="PIRSR" id="PIRSR601273-2"/>
    </source>
</evidence>
<dbReference type="InterPro" id="IPR036329">
    <property type="entry name" value="Aro-AA_hydroxylase_C_sf"/>
</dbReference>
<evidence type="ECO:0000256" key="2">
    <source>
        <dbReference type="ARBA" id="ARBA00009712"/>
    </source>
</evidence>
<feature type="binding site" evidence="7">
    <location>
        <position position="224"/>
    </location>
    <ligand>
        <name>Fe cation</name>
        <dbReference type="ChEBI" id="CHEBI:24875"/>
    </ligand>
</feature>
<dbReference type="InterPro" id="IPR036951">
    <property type="entry name" value="ArAA_hydroxylase_sf"/>
</dbReference>
<name>A0ABD6EJV8_9BILA</name>
<dbReference type="PANTHER" id="PTHR11473:SF16">
    <property type="entry name" value="TRYPTOPHAN 5-HYDROXYLASE 2"/>
    <property type="match status" value="1"/>
</dbReference>
<dbReference type="Pfam" id="PF00351">
    <property type="entry name" value="Biopterin_H"/>
    <property type="match status" value="1"/>
</dbReference>
<dbReference type="Proteomes" id="UP001608902">
    <property type="component" value="Unassembled WGS sequence"/>
</dbReference>
<comment type="similarity">
    <text evidence="2">Belongs to the biopterin-dependent aromatic amino acid hydroxylase family.</text>
</comment>
<gene>
    <name evidence="9" type="ORF">AB6A40_006549</name>
</gene>
<dbReference type="GO" id="GO:0046872">
    <property type="term" value="F:metal ion binding"/>
    <property type="evidence" value="ECO:0007669"/>
    <property type="project" value="UniProtKB-KW"/>
</dbReference>
<dbReference type="Gene3D" id="1.10.800.10">
    <property type="entry name" value="Aromatic amino acid hydroxylase"/>
    <property type="match status" value="1"/>
</dbReference>
<comment type="caution">
    <text evidence="9">The sequence shown here is derived from an EMBL/GenBank/DDBJ whole genome shotgun (WGS) entry which is preliminary data.</text>
</comment>
<evidence type="ECO:0000256" key="1">
    <source>
        <dbReference type="ARBA" id="ARBA00001954"/>
    </source>
</evidence>
<dbReference type="EMBL" id="JBGFUD010004703">
    <property type="protein sequence ID" value="MFH4979840.1"/>
    <property type="molecule type" value="Genomic_DNA"/>
</dbReference>
<keyword evidence="6" id="KW-0503">Monooxygenase</keyword>
<keyword evidence="10" id="KW-1185">Reference proteome</keyword>
<evidence type="ECO:0000256" key="3">
    <source>
        <dbReference type="ARBA" id="ARBA00022723"/>
    </source>
</evidence>
<protein>
    <recommendedName>
        <fullName evidence="8">Biopterin-dependent aromatic amino acid hydroxylase family profile domain-containing protein</fullName>
    </recommendedName>
</protein>
<evidence type="ECO:0000313" key="10">
    <source>
        <dbReference type="Proteomes" id="UP001608902"/>
    </source>
</evidence>
<dbReference type="InterPro" id="IPR001273">
    <property type="entry name" value="ArAA_hydroxylase"/>
</dbReference>
<feature type="binding site" evidence="7">
    <location>
        <position position="269"/>
    </location>
    <ligand>
        <name>Fe cation</name>
        <dbReference type="ChEBI" id="CHEBI:24875"/>
    </ligand>
</feature>
<accession>A0ABD6EJV8</accession>
<proteinExistence type="inferred from homology"/>
<evidence type="ECO:0000256" key="5">
    <source>
        <dbReference type="ARBA" id="ARBA00023004"/>
    </source>
</evidence>
<dbReference type="PROSITE" id="PS00367">
    <property type="entry name" value="BH4_AAA_HYDROXYL_1"/>
    <property type="match status" value="1"/>
</dbReference>
<keyword evidence="4" id="KW-0560">Oxidoreductase</keyword>
<feature type="domain" description="Biopterin-dependent aromatic amino acid hydroxylase family profile" evidence="8">
    <location>
        <begin position="42"/>
        <end position="398"/>
    </location>
</feature>
<sequence length="405" mass="47161">MYSLASKMLQRSLSRKPTINCNIWALTLRKFSADGNEMTKSNTVEANFEAFRAQNWFPIVKSDLDRCALNIIHHGSQPIGLDADHPSFNDKEYRRRRMMIADIATNYKQGERIPTIKYTKDEVDTWRTIYRKLRSLHKKHACKEFLENFKLLERHCGYSENNIPQLQHISDFLKDKSGFTLRPVGGYQNPKDFLHGLAFRVFSCTQYIRHHAYPFYTPEPDLVHEILGHMAMFADPDFAKFSQEIGLASLGATDKECQDLARLYFFVVEFGLSLEHHNFNERRRSFKVYGAGLLSCVDELEFAVSDRALVRPFTIDEVLKTEPLVTSFQSKYFFTRDFEDAILDLRYFVSRLKRPFTVRYDSRNERIEVSNVGKDLGSVSGMSHHEMPQLPKSIQQNLNHAMKQN</sequence>
<dbReference type="InterPro" id="IPR018301">
    <property type="entry name" value="ArAA_hydroxylase_Fe/CU_BS"/>
</dbReference>
<keyword evidence="3 7" id="KW-0479">Metal-binding</keyword>
<organism evidence="9 10">
    <name type="scientific">Gnathostoma spinigerum</name>
    <dbReference type="NCBI Taxonomy" id="75299"/>
    <lineage>
        <taxon>Eukaryota</taxon>
        <taxon>Metazoa</taxon>
        <taxon>Ecdysozoa</taxon>
        <taxon>Nematoda</taxon>
        <taxon>Chromadorea</taxon>
        <taxon>Rhabditida</taxon>
        <taxon>Spirurina</taxon>
        <taxon>Gnathostomatomorpha</taxon>
        <taxon>Gnathostomatoidea</taxon>
        <taxon>Gnathostomatidae</taxon>
        <taxon>Gnathostoma</taxon>
    </lineage>
</organism>
<keyword evidence="5 7" id="KW-0408">Iron</keyword>
<evidence type="ECO:0000313" key="9">
    <source>
        <dbReference type="EMBL" id="MFH4979840.1"/>
    </source>
</evidence>
<dbReference type="AlphaFoldDB" id="A0ABD6EJV8"/>
<dbReference type="InterPro" id="IPR019774">
    <property type="entry name" value="Aromatic-AA_hydroxylase_C"/>
</dbReference>
<comment type="cofactor">
    <cofactor evidence="1 7">
        <name>Fe(2+)</name>
        <dbReference type="ChEBI" id="CHEBI:29033"/>
    </cofactor>
</comment>
<dbReference type="PRINTS" id="PR00372">
    <property type="entry name" value="FYWHYDRXLASE"/>
</dbReference>
<dbReference type="PANTHER" id="PTHR11473">
    <property type="entry name" value="AROMATIC AMINO ACID HYDROXYLASE"/>
    <property type="match status" value="1"/>
</dbReference>
<dbReference type="PROSITE" id="PS51410">
    <property type="entry name" value="BH4_AAA_HYDROXYL_2"/>
    <property type="match status" value="1"/>
</dbReference>
<evidence type="ECO:0000256" key="4">
    <source>
        <dbReference type="ARBA" id="ARBA00023002"/>
    </source>
</evidence>
<dbReference type="GO" id="GO:0004497">
    <property type="term" value="F:monooxygenase activity"/>
    <property type="evidence" value="ECO:0007669"/>
    <property type="project" value="UniProtKB-KW"/>
</dbReference>
<evidence type="ECO:0000259" key="8">
    <source>
        <dbReference type="PROSITE" id="PS51410"/>
    </source>
</evidence>
<feature type="binding site" evidence="7">
    <location>
        <position position="229"/>
    </location>
    <ligand>
        <name>Fe cation</name>
        <dbReference type="ChEBI" id="CHEBI:24875"/>
    </ligand>
</feature>
<reference evidence="9 10" key="1">
    <citation type="submission" date="2024-08" db="EMBL/GenBank/DDBJ databases">
        <title>Gnathostoma spinigerum genome.</title>
        <authorList>
            <person name="Gonzalez-Bertolin B."/>
            <person name="Monzon S."/>
            <person name="Zaballos A."/>
            <person name="Jimenez P."/>
            <person name="Dekumyoy P."/>
            <person name="Varona S."/>
            <person name="Cuesta I."/>
            <person name="Sumanam S."/>
            <person name="Adisakwattana P."/>
            <person name="Gasser R.B."/>
            <person name="Hernandez-Gonzalez A."/>
            <person name="Young N.D."/>
            <person name="Perteguer M.J."/>
        </authorList>
    </citation>
    <scope>NUCLEOTIDE SEQUENCE [LARGE SCALE GENOMIC DNA]</scope>
    <source>
        <strain evidence="9">AL3</strain>
        <tissue evidence="9">Liver</tissue>
    </source>
</reference>